<proteinExistence type="predicted"/>
<dbReference type="GO" id="GO:0032259">
    <property type="term" value="P:methylation"/>
    <property type="evidence" value="ECO:0007669"/>
    <property type="project" value="UniProtKB-KW"/>
</dbReference>
<sequence length="458" mass="50170">MAAPKAETAESLFNSLGASYEEAYADNPVLIDFIKSIAEKLPPKSNVLDVGSGTGKPVSHLLASAGHAVHGIDVSAEMIRLAASQVPSGIYRQADMTTYQPPYKMDAAFAVLSMFQLTPGEVVAQMYRFAEWVRVGGFVALCVIPSTALNPQNIEYDPTWDAVWTIGKEWMGSITNESFFSEEGWVRILKQAGFVLEDEPVSYLFSPIGREKQLPEGHYCLLARRVEEMPLFGPFPLPSKERVSGTASGTCAQGLKVLSQQRLVSKGLEDLVKELGEKEVFILGEKGQGNWSDDSTKQLPLDAIPSGAAETVLAPWVLANAADIDKTMSELARVARSLIVIVQGAPDNEVVNLINPVIRSSPIAHQGHILQSAWESLIKQGFGEISVHRIGARFEFPEKDVSQRCASAAEFLIGLWHGDHPQKEGLKKFLEHRLRLFFHGHEHSIGFDMVAVVAVRPN</sequence>
<dbReference type="PANTHER" id="PTHR44307">
    <property type="entry name" value="PHOSPHOETHANOLAMINE METHYLTRANSFERASE"/>
    <property type="match status" value="1"/>
</dbReference>
<evidence type="ECO:0000256" key="1">
    <source>
        <dbReference type="ARBA" id="ARBA00004969"/>
    </source>
</evidence>
<dbReference type="OrthoDB" id="540004at2759"/>
<evidence type="ECO:0000256" key="2">
    <source>
        <dbReference type="ARBA" id="ARBA00005189"/>
    </source>
</evidence>
<comment type="pathway">
    <text evidence="2">Lipid metabolism.</text>
</comment>
<comment type="catalytic activity">
    <reaction evidence="8">
        <text>N-methylethanolamine phosphate + S-adenosyl-L-methionine = N,N-dimethylethanolamine phosphate + S-adenosyl-L-homocysteine + H(+)</text>
        <dbReference type="Rhea" id="RHEA:25321"/>
        <dbReference type="ChEBI" id="CHEBI:15378"/>
        <dbReference type="ChEBI" id="CHEBI:57781"/>
        <dbReference type="ChEBI" id="CHEBI:57856"/>
        <dbReference type="ChEBI" id="CHEBI:58641"/>
        <dbReference type="ChEBI" id="CHEBI:59789"/>
        <dbReference type="EC" id="2.1.1.103"/>
    </reaction>
    <physiologicalReaction direction="left-to-right" evidence="8">
        <dbReference type="Rhea" id="RHEA:25322"/>
    </physiologicalReaction>
</comment>
<dbReference type="Pfam" id="PF13649">
    <property type="entry name" value="Methyltransf_25"/>
    <property type="match status" value="1"/>
</dbReference>
<keyword evidence="3" id="KW-0489">Methyltransferase</keyword>
<gene>
    <name evidence="10" type="ORF">AJ79_02192</name>
</gene>
<name>A0A2B7Y441_9EURO</name>
<evidence type="ECO:0000256" key="4">
    <source>
        <dbReference type="ARBA" id="ARBA00022679"/>
    </source>
</evidence>
<comment type="caution">
    <text evidence="10">The sequence shown here is derived from an EMBL/GenBank/DDBJ whole genome shotgun (WGS) entry which is preliminary data.</text>
</comment>
<evidence type="ECO:0000256" key="8">
    <source>
        <dbReference type="ARBA" id="ARBA00047841"/>
    </source>
</evidence>
<evidence type="ECO:0000256" key="5">
    <source>
        <dbReference type="ARBA" id="ARBA00035674"/>
    </source>
</evidence>
<dbReference type="Proteomes" id="UP000223968">
    <property type="component" value="Unassembled WGS sequence"/>
</dbReference>
<dbReference type="EMBL" id="PDNB01000022">
    <property type="protein sequence ID" value="PGH15811.1"/>
    <property type="molecule type" value="Genomic_DNA"/>
</dbReference>
<accession>A0A2B7Y441</accession>
<dbReference type="EC" id="2.1.1.103" evidence="5"/>
<dbReference type="GO" id="GO:0000234">
    <property type="term" value="F:phosphoethanolamine N-methyltransferase activity"/>
    <property type="evidence" value="ECO:0007669"/>
    <property type="project" value="UniProtKB-EC"/>
</dbReference>
<evidence type="ECO:0000313" key="11">
    <source>
        <dbReference type="Proteomes" id="UP000223968"/>
    </source>
</evidence>
<organism evidence="10 11">
    <name type="scientific">Helicocarpus griseus UAMH5409</name>
    <dbReference type="NCBI Taxonomy" id="1447875"/>
    <lineage>
        <taxon>Eukaryota</taxon>
        <taxon>Fungi</taxon>
        <taxon>Dikarya</taxon>
        <taxon>Ascomycota</taxon>
        <taxon>Pezizomycotina</taxon>
        <taxon>Eurotiomycetes</taxon>
        <taxon>Eurotiomycetidae</taxon>
        <taxon>Onygenales</taxon>
        <taxon>Ajellomycetaceae</taxon>
        <taxon>Helicocarpus</taxon>
    </lineage>
</organism>
<comment type="pathway">
    <text evidence="1">Phospholipid metabolism; phosphatidylcholine biosynthesis.</text>
</comment>
<dbReference type="PANTHER" id="PTHR44307:SF2">
    <property type="entry name" value="PHOSPHOETHANOLAMINE METHYLTRANSFERASE ISOFORM X1"/>
    <property type="match status" value="1"/>
</dbReference>
<dbReference type="InterPro" id="IPR041698">
    <property type="entry name" value="Methyltransf_25"/>
</dbReference>
<dbReference type="InterPro" id="IPR029063">
    <property type="entry name" value="SAM-dependent_MTases_sf"/>
</dbReference>
<keyword evidence="4" id="KW-0808">Transferase</keyword>
<evidence type="ECO:0000256" key="3">
    <source>
        <dbReference type="ARBA" id="ARBA00022603"/>
    </source>
</evidence>
<keyword evidence="11" id="KW-1185">Reference proteome</keyword>
<comment type="catalytic activity">
    <reaction evidence="7">
        <text>phosphoethanolamine + S-adenosyl-L-methionine = N-methylethanolamine phosphate + S-adenosyl-L-homocysteine + H(+)</text>
        <dbReference type="Rhea" id="RHEA:20365"/>
        <dbReference type="ChEBI" id="CHEBI:15378"/>
        <dbReference type="ChEBI" id="CHEBI:57781"/>
        <dbReference type="ChEBI" id="CHEBI:57856"/>
        <dbReference type="ChEBI" id="CHEBI:58190"/>
        <dbReference type="ChEBI" id="CHEBI:59789"/>
        <dbReference type="EC" id="2.1.1.103"/>
    </reaction>
    <physiologicalReaction direction="left-to-right" evidence="7">
        <dbReference type="Rhea" id="RHEA:20366"/>
    </physiologicalReaction>
</comment>
<dbReference type="CDD" id="cd02440">
    <property type="entry name" value="AdoMet_MTases"/>
    <property type="match status" value="1"/>
</dbReference>
<dbReference type="SUPFAM" id="SSF53335">
    <property type="entry name" value="S-adenosyl-L-methionine-dependent methyltransferases"/>
    <property type="match status" value="1"/>
</dbReference>
<evidence type="ECO:0000259" key="9">
    <source>
        <dbReference type="Pfam" id="PF13649"/>
    </source>
</evidence>
<comment type="catalytic activity">
    <reaction evidence="6">
        <text>N,N-dimethylethanolamine phosphate + S-adenosyl-L-methionine = phosphocholine + S-adenosyl-L-homocysteine + H(+)</text>
        <dbReference type="Rhea" id="RHEA:25325"/>
        <dbReference type="ChEBI" id="CHEBI:15378"/>
        <dbReference type="ChEBI" id="CHEBI:57856"/>
        <dbReference type="ChEBI" id="CHEBI:58641"/>
        <dbReference type="ChEBI" id="CHEBI:59789"/>
        <dbReference type="ChEBI" id="CHEBI:295975"/>
        <dbReference type="EC" id="2.1.1.103"/>
    </reaction>
    <physiologicalReaction direction="left-to-right" evidence="6">
        <dbReference type="Rhea" id="RHEA:25326"/>
    </physiologicalReaction>
</comment>
<evidence type="ECO:0000313" key="10">
    <source>
        <dbReference type="EMBL" id="PGH15811.1"/>
    </source>
</evidence>
<evidence type="ECO:0000256" key="7">
    <source>
        <dbReference type="ARBA" id="ARBA00047622"/>
    </source>
</evidence>
<reference evidence="10 11" key="1">
    <citation type="submission" date="2017-10" db="EMBL/GenBank/DDBJ databases">
        <title>Comparative genomics in systemic dimorphic fungi from Ajellomycetaceae.</title>
        <authorList>
            <person name="Munoz J.F."/>
            <person name="Mcewen J.G."/>
            <person name="Clay O.K."/>
            <person name="Cuomo C.A."/>
        </authorList>
    </citation>
    <scope>NUCLEOTIDE SEQUENCE [LARGE SCALE GENOMIC DNA]</scope>
    <source>
        <strain evidence="10 11">UAMH5409</strain>
    </source>
</reference>
<dbReference type="AlphaFoldDB" id="A0A2B7Y441"/>
<feature type="domain" description="Methyltransferase" evidence="9">
    <location>
        <begin position="47"/>
        <end position="137"/>
    </location>
</feature>
<protein>
    <recommendedName>
        <fullName evidence="5">phosphoethanolamine N-methyltransferase</fullName>
        <ecNumber evidence="5">2.1.1.103</ecNumber>
    </recommendedName>
</protein>
<evidence type="ECO:0000256" key="6">
    <source>
        <dbReference type="ARBA" id="ARBA00047619"/>
    </source>
</evidence>
<dbReference type="Gene3D" id="3.40.50.150">
    <property type="entry name" value="Vaccinia Virus protein VP39"/>
    <property type="match status" value="1"/>
</dbReference>
<dbReference type="STRING" id="1447875.A0A2B7Y441"/>